<dbReference type="Proteomes" id="UP000186323">
    <property type="component" value="Chromosome I"/>
</dbReference>
<dbReference type="EMBL" id="LT630450">
    <property type="protein sequence ID" value="SFV73331.1"/>
    <property type="molecule type" value="Genomic_DNA"/>
</dbReference>
<gene>
    <name evidence="3" type="ORF">DESPIGER_1486</name>
</gene>
<keyword evidence="4" id="KW-1185">Reference proteome</keyword>
<evidence type="ECO:0000313" key="3">
    <source>
        <dbReference type="EMBL" id="SFV73331.1"/>
    </source>
</evidence>
<feature type="region of interest" description="Disordered" evidence="1">
    <location>
        <begin position="1"/>
        <end position="33"/>
    </location>
</feature>
<dbReference type="RefSeq" id="WP_072334965.1">
    <property type="nucleotide sequence ID" value="NZ_LT630450.1"/>
</dbReference>
<evidence type="ECO:0000256" key="1">
    <source>
        <dbReference type="SAM" id="MobiDB-lite"/>
    </source>
</evidence>
<feature type="compositionally biased region" description="Low complexity" evidence="1">
    <location>
        <begin position="416"/>
        <end position="449"/>
    </location>
</feature>
<evidence type="ECO:0000256" key="2">
    <source>
        <dbReference type="SAM" id="Phobius"/>
    </source>
</evidence>
<name>A0A1K1LF52_9BACT</name>
<feature type="compositionally biased region" description="Pro residues" evidence="1">
    <location>
        <begin position="480"/>
        <end position="495"/>
    </location>
</feature>
<reference evidence="4" key="1">
    <citation type="submission" date="2016-10" db="EMBL/GenBank/DDBJ databases">
        <authorList>
            <person name="Wegmann U."/>
        </authorList>
    </citation>
    <scope>NUCLEOTIDE SEQUENCE [LARGE SCALE GENOMIC DNA]</scope>
</reference>
<accession>A0A1K1LF52</accession>
<dbReference type="AlphaFoldDB" id="A0A1K1LF52"/>
<feature type="compositionally biased region" description="Low complexity" evidence="1">
    <location>
        <begin position="496"/>
        <end position="507"/>
    </location>
</feature>
<keyword evidence="2" id="KW-1133">Transmembrane helix</keyword>
<evidence type="ECO:0000313" key="4">
    <source>
        <dbReference type="Proteomes" id="UP000186323"/>
    </source>
</evidence>
<proteinExistence type="predicted"/>
<dbReference type="OrthoDB" id="5456342at2"/>
<protein>
    <submittedName>
        <fullName evidence="3">Uncharacterized protein</fullName>
    </submittedName>
</protein>
<dbReference type="KEGG" id="dpg:DESPIGER_1486"/>
<keyword evidence="2" id="KW-0472">Membrane</keyword>
<feature type="region of interest" description="Disordered" evidence="1">
    <location>
        <begin position="398"/>
        <end position="516"/>
    </location>
</feature>
<organism evidence="3 4">
    <name type="scientific">Desulfovibrio piger</name>
    <dbReference type="NCBI Taxonomy" id="901"/>
    <lineage>
        <taxon>Bacteria</taxon>
        <taxon>Pseudomonadati</taxon>
        <taxon>Thermodesulfobacteriota</taxon>
        <taxon>Desulfovibrionia</taxon>
        <taxon>Desulfovibrionales</taxon>
        <taxon>Desulfovibrionaceae</taxon>
        <taxon>Desulfovibrio</taxon>
    </lineage>
</organism>
<feature type="transmembrane region" description="Helical" evidence="2">
    <location>
        <begin position="41"/>
        <end position="60"/>
    </location>
</feature>
<keyword evidence="2" id="KW-0812">Transmembrane</keyword>
<sequence length="516" mass="53496">MKLETKAPAQNRFAPLASASPSGGRLDDLPAPRTPRGGHRLGCLALLLLLLVAGAAVWLSRDDATRDAWRTEAVTWLDAQLEGTALAPLMNLLRETPPPPPPSVATPATEPGTLAGPVVQGTVSALVRTDFVSPGAAMPAPAGQEAPKRQYPADSRVQPAFVDDLAGHVLERFQGSGLDVSLPSLNQRYGVRLTGLAGGSRAAVLRYAFHPDMLRSLYTIYADRFLDSLDRQCAERHWSDLQKRQLHMALAGRLNAWAAALDGVAAVPDLNARLAESERLLQESLDIYSRMASTVFELDEARQRNDAAAIATAQLRVDDITARYRQAMDARTAAQHALVGDIRRHAGAALDDDTLLFVAQWVGRRLQQDGKALAAVRAGSAALRDMAGRCTRIASGKAAVEQPAAPAVNDVPLRPGPKQARPRPAAAPALPAAAGGNAPAAPAAPVTAPVSSPQGTAPAALPAQGPAVGGTVTPPALAVPQPPAAPAPVPVPAAMPPATGGTSAGGPVLPAPAPSR</sequence>